<dbReference type="AlphaFoldDB" id="A0A9D1PUW5"/>
<evidence type="ECO:0000259" key="3">
    <source>
        <dbReference type="Pfam" id="PF12850"/>
    </source>
</evidence>
<reference evidence="4" key="2">
    <citation type="submission" date="2021-04" db="EMBL/GenBank/DDBJ databases">
        <authorList>
            <person name="Gilroy R."/>
        </authorList>
    </citation>
    <scope>NUCLEOTIDE SEQUENCE</scope>
    <source>
        <strain evidence="4">Gambia11-129</strain>
    </source>
</reference>
<comment type="similarity">
    <text evidence="1 2">Belongs to the metallophosphoesterase superfamily. YfcE family.</text>
</comment>
<dbReference type="InterPro" id="IPR029052">
    <property type="entry name" value="Metallo-depent_PP-like"/>
</dbReference>
<dbReference type="EC" id="3.1.4.-" evidence="2"/>
<dbReference type="NCBIfam" id="TIGR00040">
    <property type="entry name" value="yfcE"/>
    <property type="match status" value="1"/>
</dbReference>
<dbReference type="InterPro" id="IPR024654">
    <property type="entry name" value="Calcineurin-like_PHP_lpxH"/>
</dbReference>
<organism evidence="4 5">
    <name type="scientific">Candidatus Ornithospirochaeta avicola</name>
    <dbReference type="NCBI Taxonomy" id="2840896"/>
    <lineage>
        <taxon>Bacteria</taxon>
        <taxon>Pseudomonadati</taxon>
        <taxon>Spirochaetota</taxon>
        <taxon>Spirochaetia</taxon>
        <taxon>Spirochaetales</taxon>
        <taxon>Spirochaetaceae</taxon>
        <taxon>Spirochaetaceae incertae sedis</taxon>
        <taxon>Candidatus Ornithospirochaeta</taxon>
    </lineage>
</organism>
<dbReference type="EMBL" id="DXHU01000020">
    <property type="protein sequence ID" value="HIV99203.1"/>
    <property type="molecule type" value="Genomic_DNA"/>
</dbReference>
<comment type="caution">
    <text evidence="4">The sequence shown here is derived from an EMBL/GenBank/DDBJ whole genome shotgun (WGS) entry which is preliminary data.</text>
</comment>
<dbReference type="CDD" id="cd00841">
    <property type="entry name" value="MPP_YfcE"/>
    <property type="match status" value="1"/>
</dbReference>
<protein>
    <recommendedName>
        <fullName evidence="2">Phosphoesterase</fullName>
        <ecNumber evidence="2">3.1.4.-</ecNumber>
    </recommendedName>
</protein>
<dbReference type="GO" id="GO:0016787">
    <property type="term" value="F:hydrolase activity"/>
    <property type="evidence" value="ECO:0007669"/>
    <property type="project" value="UniProtKB-UniRule"/>
</dbReference>
<gene>
    <name evidence="4" type="primary">yfcE</name>
    <name evidence="4" type="ORF">IAB12_05465</name>
</gene>
<evidence type="ECO:0000256" key="2">
    <source>
        <dbReference type="RuleBase" id="RU362039"/>
    </source>
</evidence>
<dbReference type="Proteomes" id="UP000823936">
    <property type="component" value="Unassembled WGS sequence"/>
</dbReference>
<keyword evidence="2" id="KW-0479">Metal-binding</keyword>
<dbReference type="NCBIfam" id="NF006988">
    <property type="entry name" value="PRK09453.1"/>
    <property type="match status" value="1"/>
</dbReference>
<comment type="cofactor">
    <cofactor evidence="2">
        <name>a divalent metal cation</name>
        <dbReference type="ChEBI" id="CHEBI:60240"/>
    </cofactor>
</comment>
<dbReference type="Pfam" id="PF12850">
    <property type="entry name" value="Metallophos_2"/>
    <property type="match status" value="1"/>
</dbReference>
<dbReference type="SUPFAM" id="SSF56300">
    <property type="entry name" value="Metallo-dependent phosphatases"/>
    <property type="match status" value="1"/>
</dbReference>
<dbReference type="GO" id="GO:0046872">
    <property type="term" value="F:metal ion binding"/>
    <property type="evidence" value="ECO:0007669"/>
    <property type="project" value="UniProtKB-KW"/>
</dbReference>
<evidence type="ECO:0000313" key="4">
    <source>
        <dbReference type="EMBL" id="HIV99203.1"/>
    </source>
</evidence>
<dbReference type="InterPro" id="IPR000979">
    <property type="entry name" value="Phosphodiesterase_MJ0936/Vps29"/>
</dbReference>
<keyword evidence="4" id="KW-0378">Hydrolase</keyword>
<dbReference type="InterPro" id="IPR041802">
    <property type="entry name" value="MPP_YfcE"/>
</dbReference>
<accession>A0A9D1PUW5</accession>
<evidence type="ECO:0000313" key="5">
    <source>
        <dbReference type="Proteomes" id="UP000823936"/>
    </source>
</evidence>
<proteinExistence type="inferred from homology"/>
<dbReference type="Gene3D" id="3.60.21.10">
    <property type="match status" value="1"/>
</dbReference>
<dbReference type="PANTHER" id="PTHR11124">
    <property type="entry name" value="VACUOLAR SORTING PROTEIN VPS29"/>
    <property type="match status" value="1"/>
</dbReference>
<reference evidence="4" key="1">
    <citation type="journal article" date="2021" name="PeerJ">
        <title>Extensive microbial diversity within the chicken gut microbiome revealed by metagenomics and culture.</title>
        <authorList>
            <person name="Gilroy R."/>
            <person name="Ravi A."/>
            <person name="Getino M."/>
            <person name="Pursley I."/>
            <person name="Horton D.L."/>
            <person name="Alikhan N.F."/>
            <person name="Baker D."/>
            <person name="Gharbi K."/>
            <person name="Hall N."/>
            <person name="Watson M."/>
            <person name="Adriaenssens E.M."/>
            <person name="Foster-Nyarko E."/>
            <person name="Jarju S."/>
            <person name="Secka A."/>
            <person name="Antonio M."/>
            <person name="Oren A."/>
            <person name="Chaudhuri R.R."/>
            <person name="La Ragione R."/>
            <person name="Hildebrand F."/>
            <person name="Pallen M.J."/>
        </authorList>
    </citation>
    <scope>NUCLEOTIDE SEQUENCE</scope>
    <source>
        <strain evidence="4">Gambia11-129</strain>
    </source>
</reference>
<feature type="domain" description="Calcineurin-like phosphoesterase" evidence="3">
    <location>
        <begin position="1"/>
        <end position="160"/>
    </location>
</feature>
<evidence type="ECO:0000256" key="1">
    <source>
        <dbReference type="ARBA" id="ARBA00008950"/>
    </source>
</evidence>
<sequence>MRILIFSDIHGKSDSALFLKQKAEELNADYIFLLGDNLYHGPRNDVPEGYDPKKVAEILNSLSDRIIAVRGNCEAEVDQMMLNFPCLETYALFAADGKRFFLTHGHVYDKENRIKSGYEIFLSGHTHLRVLEKEEGIVFVNPGSISLPKGDGIRSWALYEKNQISIYSITGALLSQMTV</sequence>
<name>A0A9D1PUW5_9SPIO</name>